<accession>A0A4R6J3C3</accession>
<reference evidence="2 3" key="1">
    <citation type="submission" date="2019-03" db="EMBL/GenBank/DDBJ databases">
        <title>Genomic Encyclopedia of Archaeal and Bacterial Type Strains, Phase II (KMG-II): from individual species to whole genera.</title>
        <authorList>
            <person name="Goeker M."/>
        </authorList>
    </citation>
    <scope>NUCLEOTIDE SEQUENCE [LARGE SCALE GENOMIC DNA]</scope>
    <source>
        <strain evidence="2 3">DSM 28323</strain>
    </source>
</reference>
<dbReference type="Proteomes" id="UP000295741">
    <property type="component" value="Unassembled WGS sequence"/>
</dbReference>
<feature type="transmembrane region" description="Helical" evidence="1">
    <location>
        <begin position="138"/>
        <end position="156"/>
    </location>
</feature>
<evidence type="ECO:0000313" key="3">
    <source>
        <dbReference type="Proteomes" id="UP000295741"/>
    </source>
</evidence>
<dbReference type="EMBL" id="SNWP01000010">
    <property type="protein sequence ID" value="TDO28675.1"/>
    <property type="molecule type" value="Genomic_DNA"/>
</dbReference>
<evidence type="ECO:0000256" key="1">
    <source>
        <dbReference type="SAM" id="Phobius"/>
    </source>
</evidence>
<comment type="caution">
    <text evidence="2">The sequence shown here is derived from an EMBL/GenBank/DDBJ whole genome shotgun (WGS) entry which is preliminary data.</text>
</comment>
<keyword evidence="3" id="KW-1185">Reference proteome</keyword>
<keyword evidence="1" id="KW-0472">Membrane</keyword>
<keyword evidence="1" id="KW-0812">Transmembrane</keyword>
<gene>
    <name evidence="2" type="ORF">BC659_0753</name>
</gene>
<organism evidence="2 3">
    <name type="scientific">Sediminibacterium goheungense</name>
    <dbReference type="NCBI Taxonomy" id="1086393"/>
    <lineage>
        <taxon>Bacteria</taxon>
        <taxon>Pseudomonadati</taxon>
        <taxon>Bacteroidota</taxon>
        <taxon>Chitinophagia</taxon>
        <taxon>Chitinophagales</taxon>
        <taxon>Chitinophagaceae</taxon>
        <taxon>Sediminibacterium</taxon>
    </lineage>
</organism>
<keyword evidence="1" id="KW-1133">Transmembrane helix</keyword>
<protein>
    <submittedName>
        <fullName evidence="2">Uncharacterized protein</fullName>
    </submittedName>
</protein>
<evidence type="ECO:0000313" key="2">
    <source>
        <dbReference type="EMBL" id="TDO28675.1"/>
    </source>
</evidence>
<dbReference type="OrthoDB" id="1120881at2"/>
<feature type="transmembrane region" description="Helical" evidence="1">
    <location>
        <begin position="24"/>
        <end position="50"/>
    </location>
</feature>
<feature type="transmembrane region" description="Helical" evidence="1">
    <location>
        <begin position="186"/>
        <end position="205"/>
    </location>
</feature>
<name>A0A4R6J3C3_9BACT</name>
<dbReference type="AlphaFoldDB" id="A0A4R6J3C3"/>
<sequence length="210" mass="23357">MKEEQKHIEALHDIKDMMNRSSRFISLSGLSGISAGVCALAATIYIWPVWLSVRGKLLATDEVQTYPATSVQSLLVITGVITFISALLLALLFTWLRSKKTNTSIWGSTAKRLMINTAIPILTGGFVTYRLLELDLVGLIAPSCLIFYGLALLNGSKYTVSEIRWLGICQIILGLVNLWFIGYGLIAWAIGFGVLHILYGALMWWKYERV</sequence>
<feature type="transmembrane region" description="Helical" evidence="1">
    <location>
        <begin position="70"/>
        <end position="93"/>
    </location>
</feature>
<feature type="transmembrane region" description="Helical" evidence="1">
    <location>
        <begin position="113"/>
        <end position="132"/>
    </location>
</feature>
<proteinExistence type="predicted"/>
<dbReference type="RefSeq" id="WP_133473303.1">
    <property type="nucleotide sequence ID" value="NZ_SNWP01000010.1"/>
</dbReference>